<accession>E2AX24</accession>
<protein>
    <submittedName>
        <fullName evidence="1">Uncharacterized protein</fullName>
    </submittedName>
</protein>
<feature type="non-terminal residue" evidence="1">
    <location>
        <position position="1"/>
    </location>
</feature>
<feature type="non-terminal residue" evidence="1">
    <location>
        <position position="368"/>
    </location>
</feature>
<organism evidence="2">
    <name type="scientific">Camponotus floridanus</name>
    <name type="common">Florida carpenter ant</name>
    <dbReference type="NCBI Taxonomy" id="104421"/>
    <lineage>
        <taxon>Eukaryota</taxon>
        <taxon>Metazoa</taxon>
        <taxon>Ecdysozoa</taxon>
        <taxon>Arthropoda</taxon>
        <taxon>Hexapoda</taxon>
        <taxon>Insecta</taxon>
        <taxon>Pterygota</taxon>
        <taxon>Neoptera</taxon>
        <taxon>Endopterygota</taxon>
        <taxon>Hymenoptera</taxon>
        <taxon>Apocrita</taxon>
        <taxon>Aculeata</taxon>
        <taxon>Formicoidea</taxon>
        <taxon>Formicidae</taxon>
        <taxon>Formicinae</taxon>
        <taxon>Camponotus</taxon>
    </lineage>
</organism>
<keyword evidence="2" id="KW-1185">Reference proteome</keyword>
<dbReference type="PANTHER" id="PTHR46601">
    <property type="entry name" value="ULP_PROTEASE DOMAIN-CONTAINING PROTEIN"/>
    <property type="match status" value="1"/>
</dbReference>
<dbReference type="OMA" id="ECQANIV"/>
<dbReference type="PANTHER" id="PTHR46601:SF1">
    <property type="entry name" value="ADF-H DOMAIN-CONTAINING PROTEIN"/>
    <property type="match status" value="1"/>
</dbReference>
<sequence length="368" mass="42322">GKTLPAETMQKVQDFYDNDLNSRIMPNKKDTVSIYVGDEKRKVQKRLLLTDMKNLHNQFKEKFPENPIGLTKFVELKPKWCVLAGSSGTHNVCVCTIHQNFKAMIDAINIGKISNNILKDYKDCLNFVVCKDPKPSCYLNECEFCPDIEKFSNYVESVMDEHNIDQVIFSTWKSTDRCTLIKQCLNSQEFSEMLCSSLKKLIPHDFIAKEQSKFIFEKKNNLSDEEVLVQLDFSENYSFTVQDAAQAFHFNNDQSTIFPAVVYYKSEGNVQHFSTVCMSDCTTHDATAVYIMQQKLIPEIRKVCPRVKKVIYVTDGAKQHFKNRYQMSSLMRHKKDFLVDAEWHCFATAHGKGSCDGVGAIVKREATR</sequence>
<reference evidence="1 2" key="1">
    <citation type="journal article" date="2010" name="Science">
        <title>Genomic comparison of the ants Camponotus floridanus and Harpegnathos saltator.</title>
        <authorList>
            <person name="Bonasio R."/>
            <person name="Zhang G."/>
            <person name="Ye C."/>
            <person name="Mutti N.S."/>
            <person name="Fang X."/>
            <person name="Qin N."/>
            <person name="Donahue G."/>
            <person name="Yang P."/>
            <person name="Li Q."/>
            <person name="Li C."/>
            <person name="Zhang P."/>
            <person name="Huang Z."/>
            <person name="Berger S.L."/>
            <person name="Reinberg D."/>
            <person name="Wang J."/>
            <person name="Liebig J."/>
        </authorList>
    </citation>
    <scope>NUCLEOTIDE SEQUENCE [LARGE SCALE GENOMIC DNA]</scope>
    <source>
        <strain evidence="2">C129</strain>
    </source>
</reference>
<dbReference type="InParanoid" id="E2AX24"/>
<proteinExistence type="predicted"/>
<evidence type="ECO:0000313" key="2">
    <source>
        <dbReference type="Proteomes" id="UP000000311"/>
    </source>
</evidence>
<dbReference type="EMBL" id="GL443512">
    <property type="protein sequence ID" value="EFN62014.1"/>
    <property type="molecule type" value="Genomic_DNA"/>
</dbReference>
<gene>
    <name evidence="1" type="ORF">EAG_10159</name>
</gene>
<dbReference type="Proteomes" id="UP000000311">
    <property type="component" value="Unassembled WGS sequence"/>
</dbReference>
<dbReference type="AlphaFoldDB" id="E2AX24"/>
<dbReference type="OrthoDB" id="7699099at2759"/>
<name>E2AX24_CAMFO</name>
<evidence type="ECO:0000313" key="1">
    <source>
        <dbReference type="EMBL" id="EFN62014.1"/>
    </source>
</evidence>